<dbReference type="GO" id="GO:0006508">
    <property type="term" value="P:proteolysis"/>
    <property type="evidence" value="ECO:0007669"/>
    <property type="project" value="UniProtKB-KW"/>
</dbReference>
<dbReference type="Pfam" id="PF05362">
    <property type="entry name" value="Lon_C"/>
    <property type="match status" value="1"/>
</dbReference>
<dbReference type="GO" id="GO:0030163">
    <property type="term" value="P:protein catabolic process"/>
    <property type="evidence" value="ECO:0007669"/>
    <property type="project" value="InterPro"/>
</dbReference>
<evidence type="ECO:0000313" key="5">
    <source>
        <dbReference type="EMBL" id="SHH28513.1"/>
    </source>
</evidence>
<evidence type="ECO:0000256" key="1">
    <source>
        <dbReference type="ARBA" id="ARBA00022670"/>
    </source>
</evidence>
<reference evidence="6" key="1">
    <citation type="submission" date="2016-11" db="EMBL/GenBank/DDBJ databases">
        <authorList>
            <person name="Varghese N."/>
            <person name="Submissions S."/>
        </authorList>
    </citation>
    <scope>NUCLEOTIDE SEQUENCE [LARGE SCALE GENOMIC DNA]</scope>
    <source>
        <strain evidence="6">DSM 15285</strain>
    </source>
</reference>
<dbReference type="EMBL" id="FQXH01000014">
    <property type="protein sequence ID" value="SHH28513.1"/>
    <property type="molecule type" value="Genomic_DNA"/>
</dbReference>
<evidence type="ECO:0000259" key="4">
    <source>
        <dbReference type="PROSITE" id="PS51786"/>
    </source>
</evidence>
<keyword evidence="3" id="KW-0175">Coiled coil</keyword>
<dbReference type="Pfam" id="PF20437">
    <property type="entry name" value="LonC_helical"/>
    <property type="match status" value="1"/>
</dbReference>
<evidence type="ECO:0000256" key="3">
    <source>
        <dbReference type="SAM" id="Coils"/>
    </source>
</evidence>
<feature type="active site" evidence="2">
    <location>
        <position position="612"/>
    </location>
</feature>
<dbReference type="AlphaFoldDB" id="A0A1M5RRS5"/>
<dbReference type="GO" id="GO:0004176">
    <property type="term" value="F:ATP-dependent peptidase activity"/>
    <property type="evidence" value="ECO:0007669"/>
    <property type="project" value="UniProtKB-UniRule"/>
</dbReference>
<dbReference type="RefSeq" id="WP_072725129.1">
    <property type="nucleotide sequence ID" value="NZ_FQXH01000014.1"/>
</dbReference>
<dbReference type="PANTHER" id="PTHR10046">
    <property type="entry name" value="ATP DEPENDENT LON PROTEASE FAMILY MEMBER"/>
    <property type="match status" value="1"/>
</dbReference>
<accession>A0A1M5RRS5</accession>
<dbReference type="GO" id="GO:0005524">
    <property type="term" value="F:ATP binding"/>
    <property type="evidence" value="ECO:0007669"/>
    <property type="project" value="InterPro"/>
</dbReference>
<dbReference type="SUPFAM" id="SSF54211">
    <property type="entry name" value="Ribosomal protein S5 domain 2-like"/>
    <property type="match status" value="1"/>
</dbReference>
<dbReference type="InterPro" id="IPR046843">
    <property type="entry name" value="LonB_AAA-LID"/>
</dbReference>
<dbReference type="Proteomes" id="UP000242520">
    <property type="component" value="Unassembled WGS sequence"/>
</dbReference>
<dbReference type="InterPro" id="IPR027417">
    <property type="entry name" value="P-loop_NTPase"/>
</dbReference>
<comment type="catalytic activity">
    <reaction evidence="2">
        <text>Hydrolysis of proteins in presence of ATP.</text>
        <dbReference type="EC" id="3.4.21.53"/>
    </reaction>
</comment>
<dbReference type="PRINTS" id="PR00830">
    <property type="entry name" value="ENDOLAPTASE"/>
</dbReference>
<evidence type="ECO:0000256" key="2">
    <source>
        <dbReference type="PROSITE-ProRule" id="PRU01122"/>
    </source>
</evidence>
<feature type="domain" description="Lon proteolytic" evidence="4">
    <location>
        <begin position="522"/>
        <end position="717"/>
    </location>
</feature>
<keyword evidence="2" id="KW-0720">Serine protease</keyword>
<keyword evidence="1 2" id="KW-0645">Protease</keyword>
<organism evidence="5 6">
    <name type="scientific">Tepidibacter thalassicus DSM 15285</name>
    <dbReference type="NCBI Taxonomy" id="1123350"/>
    <lineage>
        <taxon>Bacteria</taxon>
        <taxon>Bacillati</taxon>
        <taxon>Bacillota</taxon>
        <taxon>Clostridia</taxon>
        <taxon>Peptostreptococcales</taxon>
        <taxon>Peptostreptococcaceae</taxon>
        <taxon>Tepidibacter</taxon>
    </lineage>
</organism>
<feature type="coiled-coil region" evidence="3">
    <location>
        <begin position="126"/>
        <end position="209"/>
    </location>
</feature>
<dbReference type="InterPro" id="IPR008269">
    <property type="entry name" value="Lon_proteolytic"/>
</dbReference>
<dbReference type="Pfam" id="PF13654">
    <property type="entry name" value="AAA_32"/>
    <property type="match status" value="1"/>
</dbReference>
<dbReference type="PROSITE" id="PS51786">
    <property type="entry name" value="LON_PROTEOLYTIC"/>
    <property type="match status" value="1"/>
</dbReference>
<evidence type="ECO:0000313" key="6">
    <source>
        <dbReference type="Proteomes" id="UP000242520"/>
    </source>
</evidence>
<gene>
    <name evidence="5" type="ORF">SAMN02744040_01465</name>
</gene>
<comment type="similarity">
    <text evidence="2">Belongs to the peptidase S16 family.</text>
</comment>
<name>A0A1M5RRS5_9FIRM</name>
<sequence>MKYKTTADIEPLKGILGQEKATWAMEFGLKIDELGYNIYISGETGTGRTSYALNILKKYAKNKKNHKDWCYVYNFENPREPVALSFEIGKGKIFKKDIEKLVENLYDELISAFESEEYEKRKNKILDEYEMKKEILIKKLKEYGEKRGFKLKSSKLGIVFVPKNEDADTTSEEFLKLKRELENLALQVVSKIKELENIAKDDLLNLEEETGMLVINPMIDDLIEKYGEDYKVKKYLSHLRDDILENMYLFYLDVEELKSLNEKQNLKKYEVNLFIDNVGNGNMDSAPVILETNPSYANLFGKVEYESINGMIKTDFTKIVPGALHKANGGYLVLYIDQVLRNPYSWDMLKRCIQLKEVKIDTLTGIKPEPIPIDIKVILIGSQYLYNVLYRYDEEFNKYFKVIVDFDSEMKRDENNELGVARFIASYCNRNNLKHFTYDAVNVVLKYSSRLVENTNKLSTRFNKIAEIIIESNLFANIRDSEFVEAEDVKKAIYEKWNRINKIEQKIDQMYKTGELLISVEGKKVGVINGLSVINMGEYSFGRPVVITATTSPGNKGVINIEREAKLSGRIHDKGVLILSGYLLENFSKERPVSITANICFEQSYSGVDGDSASGAELYALLSSLSQVPIKQNIAVTGSINQKGEVQVVGGVTQKVEGFYHICKLKGLNGKQGVILPKKNLDNLILLDEVQDAIDKGKFHIYPVTRVEEAMEILTGKSFEYIYDKIISRINKFYRMSK</sequence>
<protein>
    <recommendedName>
        <fullName evidence="2">endopeptidase La</fullName>
        <ecNumber evidence="2">3.4.21.53</ecNumber>
    </recommendedName>
</protein>
<dbReference type="Gene3D" id="3.40.50.300">
    <property type="entry name" value="P-loop containing nucleotide triphosphate hydrolases"/>
    <property type="match status" value="2"/>
</dbReference>
<feature type="active site" evidence="2">
    <location>
        <position position="655"/>
    </location>
</feature>
<dbReference type="Gene3D" id="3.30.230.10">
    <property type="match status" value="1"/>
</dbReference>
<dbReference type="InterPro" id="IPR046844">
    <property type="entry name" value="Lon-like_helical"/>
</dbReference>
<dbReference type="OrthoDB" id="9758568at2"/>
<keyword evidence="6" id="KW-1185">Reference proteome</keyword>
<dbReference type="SUPFAM" id="SSF52540">
    <property type="entry name" value="P-loop containing nucleoside triphosphate hydrolases"/>
    <property type="match status" value="1"/>
</dbReference>
<dbReference type="STRING" id="1123350.SAMN02744040_01465"/>
<dbReference type="Pfam" id="PF20436">
    <property type="entry name" value="LonB_AAA-LID"/>
    <property type="match status" value="1"/>
</dbReference>
<dbReference type="InterPro" id="IPR020568">
    <property type="entry name" value="Ribosomal_Su5_D2-typ_SF"/>
</dbReference>
<dbReference type="EC" id="3.4.21.53" evidence="2"/>
<keyword evidence="2" id="KW-0378">Hydrolase</keyword>
<dbReference type="Gene3D" id="1.10.8.60">
    <property type="match status" value="1"/>
</dbReference>
<dbReference type="InterPro" id="IPR041699">
    <property type="entry name" value="AAA_32"/>
</dbReference>
<dbReference type="InterPro" id="IPR014721">
    <property type="entry name" value="Ribsml_uS5_D2-typ_fold_subgr"/>
</dbReference>
<proteinExistence type="inferred from homology"/>
<dbReference type="GO" id="GO:0004252">
    <property type="term" value="F:serine-type endopeptidase activity"/>
    <property type="evidence" value="ECO:0007669"/>
    <property type="project" value="UniProtKB-UniRule"/>
</dbReference>
<dbReference type="InterPro" id="IPR027065">
    <property type="entry name" value="Lon_Prtase"/>
</dbReference>